<dbReference type="InterPro" id="IPR005325">
    <property type="entry name" value="DUF308_memb"/>
</dbReference>
<protein>
    <submittedName>
        <fullName evidence="2">DUF308 domain-containing protein</fullName>
    </submittedName>
</protein>
<feature type="transmembrane region" description="Helical" evidence="1">
    <location>
        <begin position="75"/>
        <end position="94"/>
    </location>
</feature>
<dbReference type="RefSeq" id="WP_171198309.1">
    <property type="nucleotide sequence ID" value="NZ_JABEND010000001.1"/>
</dbReference>
<evidence type="ECO:0000256" key="1">
    <source>
        <dbReference type="SAM" id="Phobius"/>
    </source>
</evidence>
<feature type="transmembrane region" description="Helical" evidence="1">
    <location>
        <begin position="130"/>
        <end position="149"/>
    </location>
</feature>
<name>A0A849A506_9ACTN</name>
<keyword evidence="3" id="KW-1185">Reference proteome</keyword>
<keyword evidence="1" id="KW-0812">Transmembrane</keyword>
<dbReference type="GO" id="GO:0005886">
    <property type="term" value="C:plasma membrane"/>
    <property type="evidence" value="ECO:0007669"/>
    <property type="project" value="TreeGrafter"/>
</dbReference>
<evidence type="ECO:0000313" key="2">
    <source>
        <dbReference type="EMBL" id="NNG34716.1"/>
    </source>
</evidence>
<dbReference type="EMBL" id="JABEND010000001">
    <property type="protein sequence ID" value="NNG34716.1"/>
    <property type="molecule type" value="Genomic_DNA"/>
</dbReference>
<reference evidence="2 3" key="1">
    <citation type="submission" date="2020-05" db="EMBL/GenBank/DDBJ databases">
        <title>Nakamurella sp. DB0629 isolated from air conditioner.</title>
        <authorList>
            <person name="Kim D.H."/>
            <person name="Kim D.-U."/>
        </authorList>
    </citation>
    <scope>NUCLEOTIDE SEQUENCE [LARGE SCALE GENOMIC DNA]</scope>
    <source>
        <strain evidence="2 3">DB0629</strain>
    </source>
</reference>
<accession>A0A849A506</accession>
<feature type="transmembrane region" description="Helical" evidence="1">
    <location>
        <begin position="100"/>
        <end position="118"/>
    </location>
</feature>
<feature type="transmembrane region" description="Helical" evidence="1">
    <location>
        <begin position="41"/>
        <end position="63"/>
    </location>
</feature>
<dbReference type="PANTHER" id="PTHR34989:SF1">
    <property type="entry name" value="PROTEIN HDED"/>
    <property type="match status" value="1"/>
</dbReference>
<keyword evidence="1" id="KW-0472">Membrane</keyword>
<comment type="caution">
    <text evidence="2">The sequence shown here is derived from an EMBL/GenBank/DDBJ whole genome shotgun (WGS) entry which is preliminary data.</text>
</comment>
<dbReference type="Proteomes" id="UP000562984">
    <property type="component" value="Unassembled WGS sequence"/>
</dbReference>
<proteinExistence type="predicted"/>
<keyword evidence="1" id="KW-1133">Transmembrane helix</keyword>
<dbReference type="PANTHER" id="PTHR34989">
    <property type="entry name" value="PROTEIN HDED"/>
    <property type="match status" value="1"/>
</dbReference>
<dbReference type="AlphaFoldDB" id="A0A849A506"/>
<gene>
    <name evidence="2" type="ORF">HKD39_03055</name>
</gene>
<organism evidence="2 3">
    <name type="scientific">Nakamurella aerolata</name>
    <dbReference type="NCBI Taxonomy" id="1656892"/>
    <lineage>
        <taxon>Bacteria</taxon>
        <taxon>Bacillati</taxon>
        <taxon>Actinomycetota</taxon>
        <taxon>Actinomycetes</taxon>
        <taxon>Nakamurellales</taxon>
        <taxon>Nakamurellaceae</taxon>
        <taxon>Nakamurella</taxon>
    </lineage>
</organism>
<feature type="transmembrane region" description="Helical" evidence="1">
    <location>
        <begin position="155"/>
        <end position="176"/>
    </location>
</feature>
<feature type="transmembrane region" description="Helical" evidence="1">
    <location>
        <begin position="18"/>
        <end position="35"/>
    </location>
</feature>
<sequence length="190" mass="19727">MTAPLTGAGLFNSIRTTVIINAIVGIALGLIALFWPGPTLLVIALLFGFALIVAGIFRIVMAFSATELSGGSRALLGVLGVLIVIAGFICLFHPGDALVVLAIVIGVGWIFSGVHDLMLGFRGTTVGPRWLSFVSGVLSIIAGIIMFTLPGLTLAVFITWGAILLIIVSIVALFNLPAKATERTDATVGR</sequence>
<dbReference type="Pfam" id="PF03729">
    <property type="entry name" value="DUF308"/>
    <property type="match status" value="1"/>
</dbReference>
<evidence type="ECO:0000313" key="3">
    <source>
        <dbReference type="Proteomes" id="UP000562984"/>
    </source>
</evidence>
<dbReference type="InterPro" id="IPR052712">
    <property type="entry name" value="Acid_resist_chaperone_HdeD"/>
</dbReference>